<dbReference type="Pfam" id="PF22461">
    <property type="entry name" value="SLBB_2"/>
    <property type="match status" value="2"/>
</dbReference>
<dbReference type="RefSeq" id="WP_110576358.1">
    <property type="nucleotide sequence ID" value="NZ_PIPV01000016.1"/>
</dbReference>
<dbReference type="InterPro" id="IPR049712">
    <property type="entry name" value="Poly_export"/>
</dbReference>
<evidence type="ECO:0000256" key="12">
    <source>
        <dbReference type="ARBA" id="ARBA00023139"/>
    </source>
</evidence>
<feature type="chain" id="PRO_5019450380" evidence="15">
    <location>
        <begin position="21"/>
        <end position="381"/>
    </location>
</feature>
<keyword evidence="8" id="KW-0625">Polysaccharide transport</keyword>
<keyword evidence="14" id="KW-0449">Lipoprotein</keyword>
<feature type="domain" description="Polysaccharide export protein N-terminal" evidence="16">
    <location>
        <begin position="86"/>
        <end position="171"/>
    </location>
</feature>
<evidence type="ECO:0000313" key="20">
    <source>
        <dbReference type="Proteomes" id="UP000287330"/>
    </source>
</evidence>
<evidence type="ECO:0000259" key="18">
    <source>
        <dbReference type="Pfam" id="PF22461"/>
    </source>
</evidence>
<dbReference type="PANTHER" id="PTHR33619">
    <property type="entry name" value="POLYSACCHARIDE EXPORT PROTEIN GFCE-RELATED"/>
    <property type="match status" value="1"/>
</dbReference>
<keyword evidence="20" id="KW-1185">Reference proteome</keyword>
<keyword evidence="13" id="KW-0998">Cell outer membrane</keyword>
<proteinExistence type="inferred from homology"/>
<dbReference type="InterPro" id="IPR054765">
    <property type="entry name" value="SLBB_dom"/>
</dbReference>
<dbReference type="GO" id="GO:0046930">
    <property type="term" value="C:pore complex"/>
    <property type="evidence" value="ECO:0007669"/>
    <property type="project" value="UniProtKB-KW"/>
</dbReference>
<protein>
    <submittedName>
        <fullName evidence="19">Polysaccharide export protein Wza</fullName>
    </submittedName>
</protein>
<evidence type="ECO:0000256" key="10">
    <source>
        <dbReference type="ARBA" id="ARBA00023114"/>
    </source>
</evidence>
<evidence type="ECO:0000256" key="11">
    <source>
        <dbReference type="ARBA" id="ARBA00023136"/>
    </source>
</evidence>
<dbReference type="Pfam" id="PF18412">
    <property type="entry name" value="Wza_C"/>
    <property type="match status" value="1"/>
</dbReference>
<evidence type="ECO:0000256" key="9">
    <source>
        <dbReference type="ARBA" id="ARBA00023065"/>
    </source>
</evidence>
<dbReference type="GO" id="GO:0006811">
    <property type="term" value="P:monoatomic ion transport"/>
    <property type="evidence" value="ECO:0007669"/>
    <property type="project" value="UniProtKB-KW"/>
</dbReference>
<evidence type="ECO:0000259" key="16">
    <source>
        <dbReference type="Pfam" id="PF02563"/>
    </source>
</evidence>
<keyword evidence="6" id="KW-0812">Transmembrane</keyword>
<keyword evidence="5" id="KW-0762">Sugar transport</keyword>
<dbReference type="Gene3D" id="3.10.560.10">
    <property type="entry name" value="Outer membrane lipoprotein wza domain like"/>
    <property type="match status" value="2"/>
</dbReference>
<reference evidence="20" key="1">
    <citation type="journal article" date="2018" name="Front. Microbiol.">
        <title>Genome-Based Analysis Reveals the Taxonomy and Diversity of the Family Idiomarinaceae.</title>
        <authorList>
            <person name="Liu Y."/>
            <person name="Lai Q."/>
            <person name="Shao Z."/>
        </authorList>
    </citation>
    <scope>NUCLEOTIDE SEQUENCE [LARGE SCALE GENOMIC DNA]</scope>
    <source>
        <strain evidence="20">F23</strain>
    </source>
</reference>
<keyword evidence="11" id="KW-0472">Membrane</keyword>
<accession>A0A432XN43</accession>
<dbReference type="InterPro" id="IPR003715">
    <property type="entry name" value="Poly_export_N"/>
</dbReference>
<evidence type="ECO:0000256" key="8">
    <source>
        <dbReference type="ARBA" id="ARBA00023047"/>
    </source>
</evidence>
<dbReference type="GO" id="GO:0015159">
    <property type="term" value="F:polysaccharide transmembrane transporter activity"/>
    <property type="evidence" value="ECO:0007669"/>
    <property type="project" value="InterPro"/>
</dbReference>
<comment type="similarity">
    <text evidence="2">Belongs to the BexD/CtrA/VexA family.</text>
</comment>
<evidence type="ECO:0000256" key="2">
    <source>
        <dbReference type="ARBA" id="ARBA00009450"/>
    </source>
</evidence>
<feature type="domain" description="SLBB" evidence="18">
    <location>
        <begin position="262"/>
        <end position="347"/>
    </location>
</feature>
<dbReference type="InterPro" id="IPR040716">
    <property type="entry name" value="Wza_C"/>
</dbReference>
<keyword evidence="7 15" id="KW-0732">Signal</keyword>
<dbReference type="Gene3D" id="1.20.5.70">
    <property type="match status" value="1"/>
</dbReference>
<feature type="domain" description="SLBB" evidence="18">
    <location>
        <begin position="177"/>
        <end position="255"/>
    </location>
</feature>
<feature type="signal peptide" evidence="15">
    <location>
        <begin position="1"/>
        <end position="20"/>
    </location>
</feature>
<evidence type="ECO:0000256" key="4">
    <source>
        <dbReference type="ARBA" id="ARBA00022452"/>
    </source>
</evidence>
<dbReference type="AlphaFoldDB" id="A0A432XN43"/>
<name>A0A432XN43_9GAMM</name>
<organism evidence="19 20">
    <name type="scientific">Idiomarina fontislapidosi</name>
    <dbReference type="NCBI Taxonomy" id="263723"/>
    <lineage>
        <taxon>Bacteria</taxon>
        <taxon>Pseudomonadati</taxon>
        <taxon>Pseudomonadota</taxon>
        <taxon>Gammaproteobacteria</taxon>
        <taxon>Alteromonadales</taxon>
        <taxon>Idiomarinaceae</taxon>
        <taxon>Idiomarina</taxon>
    </lineage>
</organism>
<dbReference type="Gene3D" id="3.30.1950.10">
    <property type="entry name" value="wza like domain"/>
    <property type="match status" value="1"/>
</dbReference>
<evidence type="ECO:0000256" key="7">
    <source>
        <dbReference type="ARBA" id="ARBA00022729"/>
    </source>
</evidence>
<gene>
    <name evidence="19" type="ORF">CWE25_12805</name>
</gene>
<keyword evidence="9" id="KW-0406">Ion transport</keyword>
<evidence type="ECO:0000256" key="13">
    <source>
        <dbReference type="ARBA" id="ARBA00023237"/>
    </source>
</evidence>
<keyword evidence="10" id="KW-0626">Porin</keyword>
<evidence type="ECO:0000256" key="5">
    <source>
        <dbReference type="ARBA" id="ARBA00022597"/>
    </source>
</evidence>
<comment type="caution">
    <text evidence="19">The sequence shown here is derived from an EMBL/GenBank/DDBJ whole genome shotgun (WGS) entry which is preliminary data.</text>
</comment>
<sequence>MKRFLTVALTSLLISSCALSPGAHIPDPSGSSLLADSDYTSGEAFKEADWSDLVEIHAISPMLIAQLDAHQTSSEPQANPQLEQARNQYDYVVGRGDILNITVWDHPELTIPAGSMRAPAEAGNWVHNDGTIFYPYVGKIQVAGKRVTEIRELITERLATYIEKPQVDVTVAAFRSQRVYVTGEVKKPGTLPISNVPMTLIEAVSQSGGLTPAADWTEVTLTRGSDEQVYSLRDLYQRGDTQENIILKAGDIINVARNDHRKVFVLGEVTKPQSYPVGRYGTTLAEALSDAGGLYNNTADASGIFVIRQSQPDSGYLAQVFQLDASNATALVLAEQFELQPRDIVYVTAAPVARWNRVISQILPSVTGLYSIARARDDIQN</sequence>
<feature type="domain" description="Outer-membrane lipoprotein Wza C-terminal" evidence="17">
    <location>
        <begin position="350"/>
        <end position="379"/>
    </location>
</feature>
<keyword evidence="3" id="KW-0813">Transport</keyword>
<evidence type="ECO:0000256" key="1">
    <source>
        <dbReference type="ARBA" id="ARBA00004571"/>
    </source>
</evidence>
<dbReference type="EMBL" id="PIPV01000016">
    <property type="protein sequence ID" value="RUO50093.1"/>
    <property type="molecule type" value="Genomic_DNA"/>
</dbReference>
<evidence type="ECO:0000256" key="6">
    <source>
        <dbReference type="ARBA" id="ARBA00022692"/>
    </source>
</evidence>
<evidence type="ECO:0000256" key="3">
    <source>
        <dbReference type="ARBA" id="ARBA00022448"/>
    </source>
</evidence>
<evidence type="ECO:0000259" key="17">
    <source>
        <dbReference type="Pfam" id="PF18412"/>
    </source>
</evidence>
<dbReference type="OrthoDB" id="9808421at2"/>
<dbReference type="PANTHER" id="PTHR33619:SF3">
    <property type="entry name" value="POLYSACCHARIDE EXPORT PROTEIN GFCE-RELATED"/>
    <property type="match status" value="1"/>
</dbReference>
<dbReference type="GO" id="GO:0009279">
    <property type="term" value="C:cell outer membrane"/>
    <property type="evidence" value="ECO:0007669"/>
    <property type="project" value="UniProtKB-SubCell"/>
</dbReference>
<dbReference type="GO" id="GO:0015288">
    <property type="term" value="F:porin activity"/>
    <property type="evidence" value="ECO:0007669"/>
    <property type="project" value="UniProtKB-KW"/>
</dbReference>
<dbReference type="Pfam" id="PF02563">
    <property type="entry name" value="Poly_export"/>
    <property type="match status" value="1"/>
</dbReference>
<keyword evidence="12" id="KW-0564">Palmitate</keyword>
<evidence type="ECO:0000313" key="19">
    <source>
        <dbReference type="EMBL" id="RUO50093.1"/>
    </source>
</evidence>
<dbReference type="NCBIfam" id="NF011658">
    <property type="entry name" value="PRK15078.1"/>
    <property type="match status" value="1"/>
</dbReference>
<comment type="subcellular location">
    <subcellularLocation>
        <location evidence="1">Cell outer membrane</location>
        <topology evidence="1">Multi-pass membrane protein</topology>
    </subcellularLocation>
</comment>
<evidence type="ECO:0000256" key="15">
    <source>
        <dbReference type="SAM" id="SignalP"/>
    </source>
</evidence>
<dbReference type="PROSITE" id="PS51257">
    <property type="entry name" value="PROKAR_LIPOPROTEIN"/>
    <property type="match status" value="1"/>
</dbReference>
<dbReference type="Proteomes" id="UP000287330">
    <property type="component" value="Unassembled WGS sequence"/>
</dbReference>
<evidence type="ECO:0000256" key="14">
    <source>
        <dbReference type="ARBA" id="ARBA00023288"/>
    </source>
</evidence>
<keyword evidence="4" id="KW-1134">Transmembrane beta strand</keyword>